<dbReference type="PANTHER" id="PTHR30086:SF20">
    <property type="entry name" value="ARGININE EXPORTER PROTEIN ARGO-RELATED"/>
    <property type="match status" value="1"/>
</dbReference>
<dbReference type="STRING" id="1121362.A605_01090"/>
<evidence type="ECO:0000313" key="7">
    <source>
        <dbReference type="EMBL" id="AGF71232.1"/>
    </source>
</evidence>
<keyword evidence="8" id="KW-1185">Reference proteome</keyword>
<sequence length="227" mass="23355">MAVSEFIALLAVWIAAIASPGPDLLQIIRLGAKSRISGVWGALGIMTGNALWICGSLLGLSALINAYPGVLTVLQLLGGAYLLWMGVNATRGGLATRRQAAVPVTLRADAAADADAGSGAASASAPRAWRLGLTTNLANPKAILFFGAVFTQFVRPEMGAGWAAVIAVVLILTGVAWFVGFALAVRLLAAKLVRNAAAIDIVTGVIFVALALFMLYEGLVGVGEWLA</sequence>
<keyword evidence="4 6" id="KW-1133">Transmembrane helix</keyword>
<comment type="subcellular location">
    <subcellularLocation>
        <location evidence="1">Cell membrane</location>
        <topology evidence="1">Multi-pass membrane protein</topology>
    </subcellularLocation>
</comment>
<feature type="transmembrane region" description="Helical" evidence="6">
    <location>
        <begin position="6"/>
        <end position="25"/>
    </location>
</feature>
<proteinExistence type="predicted"/>
<dbReference type="GO" id="GO:0015171">
    <property type="term" value="F:amino acid transmembrane transporter activity"/>
    <property type="evidence" value="ECO:0007669"/>
    <property type="project" value="TreeGrafter"/>
</dbReference>
<dbReference type="OrthoDB" id="9784202at2"/>
<feature type="transmembrane region" description="Helical" evidence="6">
    <location>
        <begin position="66"/>
        <end position="87"/>
    </location>
</feature>
<dbReference type="Proteomes" id="UP000011723">
    <property type="component" value="Chromosome"/>
</dbReference>
<feature type="transmembrane region" description="Helical" evidence="6">
    <location>
        <begin position="137"/>
        <end position="154"/>
    </location>
</feature>
<name>M1NP02_9CORY</name>
<accession>M1NP02</accession>
<dbReference type="GO" id="GO:0005886">
    <property type="term" value="C:plasma membrane"/>
    <property type="evidence" value="ECO:0007669"/>
    <property type="project" value="UniProtKB-SubCell"/>
</dbReference>
<dbReference type="AlphaFoldDB" id="M1NP02"/>
<dbReference type="EMBL" id="CP003697">
    <property type="protein sequence ID" value="AGF71232.1"/>
    <property type="molecule type" value="Genomic_DNA"/>
</dbReference>
<keyword evidence="5 6" id="KW-0472">Membrane</keyword>
<evidence type="ECO:0000256" key="3">
    <source>
        <dbReference type="ARBA" id="ARBA00022692"/>
    </source>
</evidence>
<feature type="transmembrane region" description="Helical" evidence="6">
    <location>
        <begin position="197"/>
        <end position="216"/>
    </location>
</feature>
<feature type="transmembrane region" description="Helical" evidence="6">
    <location>
        <begin position="37"/>
        <end position="60"/>
    </location>
</feature>
<evidence type="ECO:0000313" key="8">
    <source>
        <dbReference type="Proteomes" id="UP000011723"/>
    </source>
</evidence>
<organism evidence="7 8">
    <name type="scientific">Corynebacterium halotolerans YIM 70093 = DSM 44683</name>
    <dbReference type="NCBI Taxonomy" id="1121362"/>
    <lineage>
        <taxon>Bacteria</taxon>
        <taxon>Bacillati</taxon>
        <taxon>Actinomycetota</taxon>
        <taxon>Actinomycetes</taxon>
        <taxon>Mycobacteriales</taxon>
        <taxon>Corynebacteriaceae</taxon>
        <taxon>Corynebacterium</taxon>
    </lineage>
</organism>
<evidence type="ECO:0000256" key="2">
    <source>
        <dbReference type="ARBA" id="ARBA00022475"/>
    </source>
</evidence>
<evidence type="ECO:0000256" key="4">
    <source>
        <dbReference type="ARBA" id="ARBA00022989"/>
    </source>
</evidence>
<protein>
    <recommendedName>
        <fullName evidence="9">Threonine efflux protein</fullName>
    </recommendedName>
</protein>
<evidence type="ECO:0008006" key="9">
    <source>
        <dbReference type="Google" id="ProtNLM"/>
    </source>
</evidence>
<feature type="transmembrane region" description="Helical" evidence="6">
    <location>
        <begin position="160"/>
        <end position="185"/>
    </location>
</feature>
<dbReference type="InterPro" id="IPR001123">
    <property type="entry name" value="LeuE-type"/>
</dbReference>
<evidence type="ECO:0000256" key="5">
    <source>
        <dbReference type="ARBA" id="ARBA00023136"/>
    </source>
</evidence>
<keyword evidence="3 6" id="KW-0812">Transmembrane</keyword>
<dbReference type="HOGENOM" id="CLU_079569_0_1_11"/>
<dbReference type="KEGG" id="chn:A605_01090"/>
<dbReference type="PATRIC" id="fig|1121362.3.peg.210"/>
<evidence type="ECO:0000256" key="6">
    <source>
        <dbReference type="SAM" id="Phobius"/>
    </source>
</evidence>
<reference evidence="7 8" key="1">
    <citation type="journal article" date="2012" name="Stand. Genomic Sci.">
        <title>Genome sequence of the halotolerant bacterium Corynebacterium halotolerans type strain YIM 70093(T) (= DSM 44683(T)).</title>
        <authorList>
            <person name="Ruckert C."/>
            <person name="Albersmeier A."/>
            <person name="Al-Dilaimi A."/>
            <person name="Niehaus K."/>
            <person name="Szczepanowski R."/>
            <person name="Kalinowski J."/>
        </authorList>
    </citation>
    <scope>NUCLEOTIDE SEQUENCE [LARGE SCALE GENOMIC DNA]</scope>
    <source>
        <strain evidence="7">YIM 70093</strain>
    </source>
</reference>
<dbReference type="eggNOG" id="COG1280">
    <property type="taxonomic scope" value="Bacteria"/>
</dbReference>
<evidence type="ECO:0000256" key="1">
    <source>
        <dbReference type="ARBA" id="ARBA00004651"/>
    </source>
</evidence>
<dbReference type="Pfam" id="PF01810">
    <property type="entry name" value="LysE"/>
    <property type="match status" value="1"/>
</dbReference>
<gene>
    <name evidence="7" type="ORF">A605_01090</name>
</gene>
<dbReference type="RefSeq" id="WP_015399656.1">
    <property type="nucleotide sequence ID" value="NC_020302.1"/>
</dbReference>
<dbReference type="PANTHER" id="PTHR30086">
    <property type="entry name" value="ARGININE EXPORTER PROTEIN ARGO"/>
    <property type="match status" value="1"/>
</dbReference>
<keyword evidence="2" id="KW-1003">Cell membrane</keyword>